<reference evidence="1 2" key="1">
    <citation type="journal article" date="2019" name="Int. J. Syst. Evol. Microbiol.">
        <title>The Global Catalogue of Microorganisms (GCM) 10K type strain sequencing project: providing services to taxonomists for standard genome sequencing and annotation.</title>
        <authorList>
            <consortium name="The Broad Institute Genomics Platform"/>
            <consortium name="The Broad Institute Genome Sequencing Center for Infectious Disease"/>
            <person name="Wu L."/>
            <person name="Ma J."/>
        </authorList>
    </citation>
    <scope>NUCLEOTIDE SEQUENCE [LARGE SCALE GENOMIC DNA]</scope>
    <source>
        <strain evidence="1 2">JCM 4505</strain>
    </source>
</reference>
<gene>
    <name evidence="1" type="ORF">GCM10010302_41890</name>
</gene>
<comment type="caution">
    <text evidence="1">The sequence shown here is derived from an EMBL/GenBank/DDBJ whole genome shotgun (WGS) entry which is preliminary data.</text>
</comment>
<protein>
    <submittedName>
        <fullName evidence="1">Uncharacterized protein</fullName>
    </submittedName>
</protein>
<evidence type="ECO:0000313" key="2">
    <source>
        <dbReference type="Proteomes" id="UP001501867"/>
    </source>
</evidence>
<name>A0ABN0VGM0_9ACTN</name>
<organism evidence="1 2">
    <name type="scientific">Streptomyces polychromogenes</name>
    <dbReference type="NCBI Taxonomy" id="67342"/>
    <lineage>
        <taxon>Bacteria</taxon>
        <taxon>Bacillati</taxon>
        <taxon>Actinomycetota</taxon>
        <taxon>Actinomycetes</taxon>
        <taxon>Kitasatosporales</taxon>
        <taxon>Streptomycetaceae</taxon>
        <taxon>Streptomyces</taxon>
    </lineage>
</organism>
<proteinExistence type="predicted"/>
<dbReference type="EMBL" id="BAAABV010000021">
    <property type="protein sequence ID" value="GAA0298951.1"/>
    <property type="molecule type" value="Genomic_DNA"/>
</dbReference>
<dbReference type="Proteomes" id="UP001501867">
    <property type="component" value="Unassembled WGS sequence"/>
</dbReference>
<keyword evidence="2" id="KW-1185">Reference proteome</keyword>
<accession>A0ABN0VGM0</accession>
<evidence type="ECO:0000313" key="1">
    <source>
        <dbReference type="EMBL" id="GAA0298951.1"/>
    </source>
</evidence>
<sequence>MNPGFVGSEQSRWVCAVEAVGVAGAVEAADGEATASRPPDIRAAAPSTDVAARRVSLPTRLVGFDCNEQPSMGGRIPAAWDWPAHVSDRSMTCLWVCGNAAGYEWHWFIDPAVTTFSGGHRRT</sequence>